<evidence type="ECO:0000313" key="2">
    <source>
        <dbReference type="EMBL" id="BDU72003.1"/>
    </source>
</evidence>
<evidence type="ECO:0000313" key="3">
    <source>
        <dbReference type="Proteomes" id="UP001238179"/>
    </source>
</evidence>
<dbReference type="InterPro" id="IPR050712">
    <property type="entry name" value="NAD(P)H-dep_reductase"/>
</dbReference>
<dbReference type="KEGG" id="msil:METEAL_11770"/>
<dbReference type="RefSeq" id="WP_316414905.1">
    <property type="nucleotide sequence ID" value="NZ_AP027080.1"/>
</dbReference>
<sequence>MKIAIMGGSLRKDSLNLRLLGHLARTLAALGPKVRIAAGNDLRIPLYDADAPPPPGAVSLHNLLADSQGLVIVSPEYNAGIPAHLKNALDWVSTMRPSPFQGLPVLLASASPGAFGGARAQMQWRATLANLGAVALPAGITVPLADRNLDADGVPQDPRTAAEVQKVLAAFLDLTGRLGARP</sequence>
<dbReference type="Gene3D" id="3.40.50.360">
    <property type="match status" value="1"/>
</dbReference>
<keyword evidence="3" id="KW-1185">Reference proteome</keyword>
<dbReference type="GO" id="GO:0005829">
    <property type="term" value="C:cytosol"/>
    <property type="evidence" value="ECO:0007669"/>
    <property type="project" value="TreeGrafter"/>
</dbReference>
<feature type="domain" description="NADPH-dependent FMN reductase-like" evidence="1">
    <location>
        <begin position="1"/>
        <end position="139"/>
    </location>
</feature>
<accession>A0AA48H521</accession>
<dbReference type="SUPFAM" id="SSF52218">
    <property type="entry name" value="Flavoproteins"/>
    <property type="match status" value="1"/>
</dbReference>
<dbReference type="InterPro" id="IPR029039">
    <property type="entry name" value="Flavoprotein-like_sf"/>
</dbReference>
<dbReference type="PANTHER" id="PTHR30543">
    <property type="entry name" value="CHROMATE REDUCTASE"/>
    <property type="match status" value="1"/>
</dbReference>
<dbReference type="GO" id="GO:0010181">
    <property type="term" value="F:FMN binding"/>
    <property type="evidence" value="ECO:0007669"/>
    <property type="project" value="TreeGrafter"/>
</dbReference>
<reference evidence="3" key="1">
    <citation type="journal article" date="2023" name="Int. J. Syst. Evol. Microbiol.">
        <title>Mesoterricola silvestris gen. nov., sp. nov., Mesoterricola sediminis sp. nov., Geothrix oryzae sp. nov., Geothrix edaphica sp. nov., Geothrix rubra sp. nov., and Geothrix limicola sp. nov., six novel members of Acidobacteriota isolated from soils.</title>
        <authorList>
            <person name="Itoh H."/>
            <person name="Sugisawa Y."/>
            <person name="Mise K."/>
            <person name="Xu Z."/>
            <person name="Kuniyasu M."/>
            <person name="Ushijima N."/>
            <person name="Kawano K."/>
            <person name="Kobayashi E."/>
            <person name="Shiratori Y."/>
            <person name="Masuda Y."/>
            <person name="Senoo K."/>
        </authorList>
    </citation>
    <scope>NUCLEOTIDE SEQUENCE [LARGE SCALE GENOMIC DNA]</scope>
    <source>
        <strain evidence="3">W79</strain>
    </source>
</reference>
<dbReference type="PANTHER" id="PTHR30543:SF21">
    <property type="entry name" value="NAD(P)H-DEPENDENT FMN REDUCTASE LOT6"/>
    <property type="match status" value="1"/>
</dbReference>
<protein>
    <submittedName>
        <fullName evidence="2">NAD(P)H-dependent oxidoreductase</fullName>
    </submittedName>
</protein>
<dbReference type="AlphaFoldDB" id="A0AA48H521"/>
<dbReference type="GO" id="GO:0016491">
    <property type="term" value="F:oxidoreductase activity"/>
    <property type="evidence" value="ECO:0007669"/>
    <property type="project" value="InterPro"/>
</dbReference>
<evidence type="ECO:0000259" key="1">
    <source>
        <dbReference type="Pfam" id="PF03358"/>
    </source>
</evidence>
<gene>
    <name evidence="2" type="ORF">METEAL_11770</name>
</gene>
<dbReference type="InterPro" id="IPR005025">
    <property type="entry name" value="FMN_Rdtase-like_dom"/>
</dbReference>
<proteinExistence type="predicted"/>
<organism evidence="2 3">
    <name type="scientific">Mesoterricola silvestris</name>
    <dbReference type="NCBI Taxonomy" id="2927979"/>
    <lineage>
        <taxon>Bacteria</taxon>
        <taxon>Pseudomonadati</taxon>
        <taxon>Acidobacteriota</taxon>
        <taxon>Holophagae</taxon>
        <taxon>Holophagales</taxon>
        <taxon>Holophagaceae</taxon>
        <taxon>Mesoterricola</taxon>
    </lineage>
</organism>
<dbReference type="EMBL" id="AP027080">
    <property type="protein sequence ID" value="BDU72003.1"/>
    <property type="molecule type" value="Genomic_DNA"/>
</dbReference>
<dbReference type="Proteomes" id="UP001238179">
    <property type="component" value="Chromosome"/>
</dbReference>
<dbReference type="Pfam" id="PF03358">
    <property type="entry name" value="FMN_red"/>
    <property type="match status" value="1"/>
</dbReference>
<name>A0AA48H521_9BACT</name>